<gene>
    <name evidence="2" type="ORF">IAA73_00475</name>
</gene>
<sequence length="336" mass="35672">MMHYFKHYLLLIAMAICGIPLSAQTPYDSFAPQAYSPILDWDSIQALQKQEVAEEFTLQADTIVLTPCLAAIDTAEQLVLLVDTLQNMLVCTPLTDKLVRWLSVDPMADDYLHISPYAYCVWNPVGHIDPDGEVALPIAGAILGGVTEIAYQIGKSMFLNGESFSNAVKNINVKNVLVATAAGAISGGIASGITKAAKLYHLGKAGTAVVQGVGTPLADGIGSATAQKVITGEIDANKVKEDVILGALGEMAGAGAKSAMKMNKPSAYKQLQSQLDRAERMAEGSSRTSRINALEKAQQDLENFGAPYTQGTSVVVESEVSIMLEGIKAITNPNNE</sequence>
<organism evidence="2 3">
    <name type="scientific">Candidatus Gallipaludibacter merdavium</name>
    <dbReference type="NCBI Taxonomy" id="2840839"/>
    <lineage>
        <taxon>Bacteria</taxon>
        <taxon>Pseudomonadati</taxon>
        <taxon>Bacteroidota</taxon>
        <taxon>Bacteroidia</taxon>
        <taxon>Bacteroidales</taxon>
        <taxon>Candidatus Gallipaludibacter</taxon>
    </lineage>
</organism>
<protein>
    <submittedName>
        <fullName evidence="2">Uncharacterized protein</fullName>
    </submittedName>
</protein>
<dbReference type="EMBL" id="JADIMG010000003">
    <property type="protein sequence ID" value="MBO8458799.1"/>
    <property type="molecule type" value="Genomic_DNA"/>
</dbReference>
<evidence type="ECO:0000256" key="1">
    <source>
        <dbReference type="SAM" id="SignalP"/>
    </source>
</evidence>
<evidence type="ECO:0000313" key="3">
    <source>
        <dbReference type="Proteomes" id="UP000823641"/>
    </source>
</evidence>
<dbReference type="AlphaFoldDB" id="A0A9D9HS70"/>
<accession>A0A9D9HS70</accession>
<proteinExistence type="predicted"/>
<dbReference type="Proteomes" id="UP000823641">
    <property type="component" value="Unassembled WGS sequence"/>
</dbReference>
<comment type="caution">
    <text evidence="2">The sequence shown here is derived from an EMBL/GenBank/DDBJ whole genome shotgun (WGS) entry which is preliminary data.</text>
</comment>
<dbReference type="Gene3D" id="2.180.10.10">
    <property type="entry name" value="RHS repeat-associated core"/>
    <property type="match status" value="1"/>
</dbReference>
<reference evidence="2" key="2">
    <citation type="journal article" date="2021" name="PeerJ">
        <title>Extensive microbial diversity within the chicken gut microbiome revealed by metagenomics and culture.</title>
        <authorList>
            <person name="Gilroy R."/>
            <person name="Ravi A."/>
            <person name="Getino M."/>
            <person name="Pursley I."/>
            <person name="Horton D.L."/>
            <person name="Alikhan N.F."/>
            <person name="Baker D."/>
            <person name="Gharbi K."/>
            <person name="Hall N."/>
            <person name="Watson M."/>
            <person name="Adriaenssens E.M."/>
            <person name="Foster-Nyarko E."/>
            <person name="Jarju S."/>
            <person name="Secka A."/>
            <person name="Antonio M."/>
            <person name="Oren A."/>
            <person name="Chaudhuri R.R."/>
            <person name="La Ragione R."/>
            <person name="Hildebrand F."/>
            <person name="Pallen M.J."/>
        </authorList>
    </citation>
    <scope>NUCLEOTIDE SEQUENCE</scope>
    <source>
        <strain evidence="2">G3-3990</strain>
    </source>
</reference>
<name>A0A9D9HS70_9BACT</name>
<evidence type="ECO:0000313" key="2">
    <source>
        <dbReference type="EMBL" id="MBO8458799.1"/>
    </source>
</evidence>
<feature type="chain" id="PRO_5039283039" evidence="1">
    <location>
        <begin position="24"/>
        <end position="336"/>
    </location>
</feature>
<keyword evidence="1" id="KW-0732">Signal</keyword>
<feature type="signal peptide" evidence="1">
    <location>
        <begin position="1"/>
        <end position="23"/>
    </location>
</feature>
<reference evidence="2" key="1">
    <citation type="submission" date="2020-10" db="EMBL/GenBank/DDBJ databases">
        <authorList>
            <person name="Gilroy R."/>
        </authorList>
    </citation>
    <scope>NUCLEOTIDE SEQUENCE</scope>
    <source>
        <strain evidence="2">G3-3990</strain>
    </source>
</reference>